<dbReference type="EMBL" id="BSCQ01000037">
    <property type="protein sequence ID" value="GLH43755.1"/>
    <property type="molecule type" value="Genomic_DNA"/>
</dbReference>
<proteinExistence type="predicted"/>
<evidence type="ECO:0000313" key="2">
    <source>
        <dbReference type="Proteomes" id="UP001145022"/>
    </source>
</evidence>
<organism evidence="1 2">
    <name type="scientific">Pseudomonas atacamensis</name>
    <dbReference type="NCBI Taxonomy" id="2565368"/>
    <lineage>
        <taxon>Bacteria</taxon>
        <taxon>Pseudomonadati</taxon>
        <taxon>Pseudomonadota</taxon>
        <taxon>Gammaproteobacteria</taxon>
        <taxon>Pseudomonadales</taxon>
        <taxon>Pseudomonadaceae</taxon>
        <taxon>Pseudomonas</taxon>
    </lineage>
</organism>
<protein>
    <recommendedName>
        <fullName evidence="3">DUF1534 domain-containing protein</fullName>
    </recommendedName>
</protein>
<comment type="caution">
    <text evidence="1">The sequence shown here is derived from an EMBL/GenBank/DDBJ whole genome shotgun (WGS) entry which is preliminary data.</text>
</comment>
<evidence type="ECO:0008006" key="3">
    <source>
        <dbReference type="Google" id="ProtNLM"/>
    </source>
</evidence>
<reference evidence="1" key="2">
    <citation type="submission" date="2022-11" db="EMBL/GenBank/DDBJ databases">
        <title>Draft genome sequencing of Pseudomonas atacamensis RS3R1.</title>
        <authorList>
            <person name="Furuya T."/>
            <person name="Kaneko H."/>
        </authorList>
    </citation>
    <scope>NUCLEOTIDE SEQUENCE</scope>
    <source>
        <strain evidence="1">RS3R-1</strain>
    </source>
</reference>
<keyword evidence="2" id="KW-1185">Reference proteome</keyword>
<name>A0ABQ5PJZ9_9PSED</name>
<gene>
    <name evidence="1" type="ORF">RS3R1_28430</name>
</gene>
<sequence>MGDLMIVSTLRVGMQPGTLCVPHKAERGASVEAFPRRAWERSLLHRGFANSMIIRDNK</sequence>
<dbReference type="Proteomes" id="UP001145022">
    <property type="component" value="Unassembled WGS sequence"/>
</dbReference>
<reference evidence="1" key="1">
    <citation type="journal article" date="2021" name="Sci. Rep.">
        <title>An efficient direct screening system for microorganisms that activate plant immune responses based on plant-microbe interactions using cultured plant cells.</title>
        <authorList>
            <person name="Kurokawa M."/>
            <person name="Nakano M."/>
            <person name="Kitahata N."/>
            <person name="Kuchitsu K."/>
            <person name="Furuya T."/>
        </authorList>
    </citation>
    <scope>NUCLEOTIDE SEQUENCE</scope>
    <source>
        <strain evidence="1">RS3R-1</strain>
    </source>
</reference>
<accession>A0ABQ5PJZ9</accession>
<evidence type="ECO:0000313" key="1">
    <source>
        <dbReference type="EMBL" id="GLH43755.1"/>
    </source>
</evidence>
<reference evidence="1" key="3">
    <citation type="journal article" date="2023" name="J. Biotechnol.">
        <title>Draft Genome Sequences of Endophytic Pseudomonas Strains, Isolated from the Interior of Brassicaceae Plants.</title>
        <authorList>
            <person name="Kaneko H."/>
            <person name="Furuya T."/>
        </authorList>
    </citation>
    <scope>NUCLEOTIDE SEQUENCE</scope>
    <source>
        <strain evidence="1">RS3R-1</strain>
    </source>
</reference>